<dbReference type="InterPro" id="IPR009003">
    <property type="entry name" value="Peptidase_S1_PA"/>
</dbReference>
<evidence type="ECO:0000256" key="12">
    <source>
        <dbReference type="ARBA" id="ARBA00023016"/>
    </source>
</evidence>
<evidence type="ECO:0000256" key="11">
    <source>
        <dbReference type="ARBA" id="ARBA00022825"/>
    </source>
</evidence>
<feature type="binding site" evidence="15">
    <location>
        <position position="168"/>
    </location>
    <ligand>
        <name>substrate</name>
    </ligand>
</feature>
<dbReference type="OrthoDB" id="8520726at2"/>
<dbReference type="Gene3D" id="2.30.42.10">
    <property type="match status" value="2"/>
</dbReference>
<keyword evidence="6" id="KW-0645">Protease</keyword>
<keyword evidence="19" id="KW-1185">Reference proteome</keyword>
<feature type="active site" description="Charge relay system" evidence="14">
    <location>
        <position position="241"/>
    </location>
</feature>
<dbReference type="EMBL" id="WSRP01000012">
    <property type="protein sequence ID" value="MVX56595.1"/>
    <property type="molecule type" value="Genomic_DNA"/>
</dbReference>
<evidence type="ECO:0000256" key="10">
    <source>
        <dbReference type="ARBA" id="ARBA00022801"/>
    </source>
</evidence>
<gene>
    <name evidence="18" type="ORF">E5987_05140</name>
</gene>
<dbReference type="GO" id="GO:0042597">
    <property type="term" value="C:periplasmic space"/>
    <property type="evidence" value="ECO:0007669"/>
    <property type="project" value="UniProtKB-SubCell"/>
</dbReference>
<feature type="binding site" evidence="15">
    <location>
        <begin position="239"/>
        <end position="241"/>
    </location>
    <ligand>
        <name>substrate</name>
    </ligand>
</feature>
<keyword evidence="9" id="KW-0574">Periplasm</keyword>
<evidence type="ECO:0000256" key="8">
    <source>
        <dbReference type="ARBA" id="ARBA00022737"/>
    </source>
</evidence>
<proteinExistence type="inferred from homology"/>
<evidence type="ECO:0000259" key="17">
    <source>
        <dbReference type="PROSITE" id="PS50106"/>
    </source>
</evidence>
<dbReference type="AlphaFoldDB" id="A0A6L6YFU4"/>
<protein>
    <recommendedName>
        <fullName evidence="5">Probable periplasmic serine endoprotease DegP-like</fullName>
        <ecNumber evidence="4">3.4.21.107</ecNumber>
    </recommendedName>
    <alternativeName>
        <fullName evidence="13">Protease Do</fullName>
    </alternativeName>
</protein>
<organism evidence="18 19">
    <name type="scientific">Parasutterella muris</name>
    <dbReference type="NCBI Taxonomy" id="2565572"/>
    <lineage>
        <taxon>Bacteria</taxon>
        <taxon>Pseudomonadati</taxon>
        <taxon>Pseudomonadota</taxon>
        <taxon>Betaproteobacteria</taxon>
        <taxon>Burkholderiales</taxon>
        <taxon>Sutterellaceae</taxon>
        <taxon>Parasutterella</taxon>
    </lineage>
</organism>
<dbReference type="InterPro" id="IPR001940">
    <property type="entry name" value="Peptidase_S1C"/>
</dbReference>
<dbReference type="InterPro" id="IPR001478">
    <property type="entry name" value="PDZ"/>
</dbReference>
<keyword evidence="7 16" id="KW-0732">Signal</keyword>
<dbReference type="PANTHER" id="PTHR22939:SF130">
    <property type="entry name" value="PERIPLASMIC SERINE ENDOPROTEASE DEGP-LIKE-RELATED"/>
    <property type="match status" value="1"/>
</dbReference>
<evidence type="ECO:0000256" key="3">
    <source>
        <dbReference type="ARBA" id="ARBA00010541"/>
    </source>
</evidence>
<dbReference type="NCBIfam" id="TIGR02037">
    <property type="entry name" value="degP_htrA_DO"/>
    <property type="match status" value="1"/>
</dbReference>
<comment type="similarity">
    <text evidence="3">Belongs to the peptidase S1C family.</text>
</comment>
<reference evidence="18 19" key="1">
    <citation type="submission" date="2019-12" db="EMBL/GenBank/DDBJ databases">
        <title>Microbes associate with the intestines of laboratory mice.</title>
        <authorList>
            <person name="Navarre W."/>
            <person name="Wong E."/>
        </authorList>
    </citation>
    <scope>NUCLEOTIDE SEQUENCE [LARGE SCALE GENOMIC DNA]</scope>
    <source>
        <strain evidence="18 19">NM82_D38</strain>
    </source>
</reference>
<evidence type="ECO:0000256" key="2">
    <source>
        <dbReference type="ARBA" id="ARBA00004418"/>
    </source>
</evidence>
<dbReference type="Pfam" id="PF13180">
    <property type="entry name" value="PDZ_2"/>
    <property type="match status" value="2"/>
</dbReference>
<keyword evidence="10" id="KW-0378">Hydrolase</keyword>
<dbReference type="EC" id="3.4.21.107" evidence="4"/>
<name>A0A6L6YFU4_9BURK</name>
<evidence type="ECO:0000256" key="15">
    <source>
        <dbReference type="PIRSR" id="PIRSR611782-2"/>
    </source>
</evidence>
<feature type="active site" description="Charge relay system" evidence="14">
    <location>
        <position position="138"/>
    </location>
</feature>
<keyword evidence="11" id="KW-0720">Serine protease</keyword>
<keyword evidence="12" id="KW-0346">Stress response</keyword>
<feature type="binding site" evidence="15">
    <location>
        <position position="138"/>
    </location>
    <ligand>
        <name>substrate</name>
    </ligand>
</feature>
<evidence type="ECO:0000313" key="19">
    <source>
        <dbReference type="Proteomes" id="UP000472580"/>
    </source>
</evidence>
<evidence type="ECO:0000256" key="16">
    <source>
        <dbReference type="SAM" id="SignalP"/>
    </source>
</evidence>
<dbReference type="PRINTS" id="PR00834">
    <property type="entry name" value="PROTEASES2C"/>
</dbReference>
<dbReference type="Proteomes" id="UP000472580">
    <property type="component" value="Unassembled WGS sequence"/>
</dbReference>
<comment type="caution">
    <text evidence="18">The sequence shown here is derived from an EMBL/GenBank/DDBJ whole genome shotgun (WGS) entry which is preliminary data.</text>
</comment>
<dbReference type="SMART" id="SM00228">
    <property type="entry name" value="PDZ"/>
    <property type="match status" value="2"/>
</dbReference>
<feature type="chain" id="PRO_5039190208" description="Probable periplasmic serine endoprotease DegP-like" evidence="16">
    <location>
        <begin position="24"/>
        <end position="497"/>
    </location>
</feature>
<feature type="domain" description="PDZ" evidence="17">
    <location>
        <begin position="402"/>
        <end position="478"/>
    </location>
</feature>
<evidence type="ECO:0000256" key="14">
    <source>
        <dbReference type="PIRSR" id="PIRSR611782-1"/>
    </source>
</evidence>
<evidence type="ECO:0000256" key="4">
    <source>
        <dbReference type="ARBA" id="ARBA00013035"/>
    </source>
</evidence>
<evidence type="ECO:0000256" key="7">
    <source>
        <dbReference type="ARBA" id="ARBA00022729"/>
    </source>
</evidence>
<dbReference type="SUPFAM" id="SSF50156">
    <property type="entry name" value="PDZ domain-like"/>
    <property type="match status" value="2"/>
</dbReference>
<dbReference type="Gene3D" id="2.40.10.120">
    <property type="match status" value="1"/>
</dbReference>
<evidence type="ECO:0000313" key="18">
    <source>
        <dbReference type="EMBL" id="MVX56595.1"/>
    </source>
</evidence>
<feature type="signal peptide" evidence="16">
    <location>
        <begin position="1"/>
        <end position="23"/>
    </location>
</feature>
<accession>A0A6L6YFU4</accession>
<feature type="domain" description="PDZ" evidence="17">
    <location>
        <begin position="285"/>
        <end position="353"/>
    </location>
</feature>
<evidence type="ECO:0000256" key="1">
    <source>
        <dbReference type="ARBA" id="ARBA00001772"/>
    </source>
</evidence>
<comment type="subcellular location">
    <subcellularLocation>
        <location evidence="2">Periplasm</location>
    </subcellularLocation>
</comment>
<dbReference type="GO" id="GO:0004252">
    <property type="term" value="F:serine-type endopeptidase activity"/>
    <property type="evidence" value="ECO:0007669"/>
    <property type="project" value="InterPro"/>
</dbReference>
<keyword evidence="8" id="KW-0677">Repeat</keyword>
<dbReference type="PANTHER" id="PTHR22939">
    <property type="entry name" value="SERINE PROTEASE FAMILY S1C HTRA-RELATED"/>
    <property type="match status" value="1"/>
</dbReference>
<dbReference type="InterPro" id="IPR036034">
    <property type="entry name" value="PDZ_sf"/>
</dbReference>
<dbReference type="PROSITE" id="PS50106">
    <property type="entry name" value="PDZ"/>
    <property type="match status" value="2"/>
</dbReference>
<dbReference type="SUPFAM" id="SSF50494">
    <property type="entry name" value="Trypsin-like serine proteases"/>
    <property type="match status" value="1"/>
</dbReference>
<dbReference type="FunFam" id="2.40.10.120:FF:000007">
    <property type="entry name" value="Periplasmic serine endoprotease DegP-like"/>
    <property type="match status" value="1"/>
</dbReference>
<comment type="catalytic activity">
    <reaction evidence="1">
        <text>Acts on substrates that are at least partially unfolded. The cleavage site P1 residue is normally between a pair of hydrophobic residues, such as Val-|-Val.</text>
        <dbReference type="EC" id="3.4.21.107"/>
    </reaction>
</comment>
<dbReference type="InterPro" id="IPR011782">
    <property type="entry name" value="Pept_S1C_Do"/>
</dbReference>
<evidence type="ECO:0000256" key="5">
    <source>
        <dbReference type="ARBA" id="ARBA00013958"/>
    </source>
</evidence>
<dbReference type="GO" id="GO:0006508">
    <property type="term" value="P:proteolysis"/>
    <property type="evidence" value="ECO:0007669"/>
    <property type="project" value="UniProtKB-KW"/>
</dbReference>
<dbReference type="CDD" id="cd10839">
    <property type="entry name" value="cpPDZ1_DegP-like"/>
    <property type="match status" value="1"/>
</dbReference>
<dbReference type="Pfam" id="PF13365">
    <property type="entry name" value="Trypsin_2"/>
    <property type="match status" value="1"/>
</dbReference>
<evidence type="ECO:0000256" key="13">
    <source>
        <dbReference type="ARBA" id="ARBA00032850"/>
    </source>
</evidence>
<evidence type="ECO:0000256" key="9">
    <source>
        <dbReference type="ARBA" id="ARBA00022764"/>
    </source>
</evidence>
<feature type="active site" description="Charge relay system" evidence="14">
    <location>
        <position position="168"/>
    </location>
</feature>
<evidence type="ECO:0000256" key="6">
    <source>
        <dbReference type="ARBA" id="ARBA00022670"/>
    </source>
</evidence>
<dbReference type="RefSeq" id="WP_160335026.1">
    <property type="nucleotide sequence ID" value="NZ_WSRP01000012.1"/>
</dbReference>
<sequence>MIRLSLKKTAAAAAVTLAFTAGALLQNDSALSPVAPAAAQQIQSQLPDFTKLVEENGKTVVSIEVSKKPKSMPSRGGSDRFRGIPKDQLDLLRRFGFPFGPDFDFRGPHGSMPDMPARKGQGSGFIISPDGIILTNHHVIDGADEITVHLTDNREFKGKVLGSDEKTDIAVVKIDAKDLPAAKLGSSEKVKVGEWVAAIGAPFGLENTVTSGIVSAKSRNLPSDQFVPFIQTDAAVNPGNSGGPLFNMKGEVIGINSQIFSTSGGFMGLSFAIPIDLALQIKDDLIKDGKVHRGKLGVVIQTLTPELAKSFGLEKAKGALVAEVTKDSAANKAKIEEGDIILFFDDKEIEKASDLSRSVASAKPSTEHTVKVLRDGKEVTLKVKLDSASDSDVPTEAQQAKSKGRLGVSVRPLSDEEKKKFGDGLFVVSSEGAAAKAGIKEGDVLLSVGGKKIRSFDQFKKAVENAKDTLALQVAREGSRIYVAVKLDDKEKKEEKK</sequence>